<dbReference type="RefSeq" id="WP_116235078.1">
    <property type="nucleotide sequence ID" value="NZ_QRDP01000004.1"/>
</dbReference>
<evidence type="ECO:0000256" key="9">
    <source>
        <dbReference type="ARBA" id="ARBA00022695"/>
    </source>
</evidence>
<comment type="pathway">
    <text evidence="5 14">Isoprenoid biosynthesis; isopentenyl diphosphate biosynthesis via DXP pathway; isopentenyl diphosphate from 1-deoxy-D-xylulose 5-phosphate: step 2/6.</text>
</comment>
<sequence>MPDQSRIVTLIVAAGTGQRAGGEHPKQYRPLRGKAVLAHAIDAFANHAAISSIRVVIGEGQEATYRDAIGERELDPPVTGGATRQESVRKGLEEIAATDGADIVLIHDAARPFTPMAVIDRLIDALGSASGAVPALPVVDSIARTDGTTVDRSEFVAIQTPQAFHFDIILSAHRAWAETEPATDDAAIARAVGHKVDLVEGDPALKKITFAEDFAMPAPIIARTGLGYDVHAFTEGDHVWLCGVRIPHDRALAGHSDADVGLHALTDAILGALSEGDIGDHFPPSDAQWKGAPSDRFLMHARDLASAQKAVIHHVDVTLICEAPKIGPHRAAMRTRIADILAIPEKSVSVKATTTEKLGFAGRGEGIAAQAIATLGTMEE</sequence>
<dbReference type="EC" id="2.7.7.60" evidence="14"/>
<protein>
    <recommendedName>
        <fullName evidence="14">Bifunctional enzyme IspD/IspF</fullName>
    </recommendedName>
    <domain>
        <recommendedName>
            <fullName evidence="14">2-C-methyl-D-erythritol 4-phosphate cytidylyltransferase</fullName>
            <ecNumber evidence="14">2.7.7.60</ecNumber>
        </recommendedName>
        <alternativeName>
            <fullName evidence="14">4-diphosphocytidyl-2C-methyl-D-erythritol synthase</fullName>
        </alternativeName>
        <alternativeName>
            <fullName evidence="14">MEP cytidylyltransferase</fullName>
            <shortName evidence="14">MCT</shortName>
        </alternativeName>
    </domain>
    <domain>
        <recommendedName>
            <fullName evidence="14">2-C-methyl-D-erythritol 2,4-cyclodiphosphate synthase</fullName>
            <shortName evidence="14">MECDP-synthase</shortName>
            <shortName evidence="14">MECPP-synthase</shortName>
            <shortName evidence="14">MECPS</shortName>
            <ecNumber evidence="14">4.6.1.12</ecNumber>
        </recommendedName>
    </domain>
</protein>
<dbReference type="PROSITE" id="PS01295">
    <property type="entry name" value="ISPD"/>
    <property type="match status" value="1"/>
</dbReference>
<dbReference type="CDD" id="cd00554">
    <property type="entry name" value="MECDP_synthase"/>
    <property type="match status" value="1"/>
</dbReference>
<dbReference type="SUPFAM" id="SSF53448">
    <property type="entry name" value="Nucleotide-diphospho-sugar transferases"/>
    <property type="match status" value="1"/>
</dbReference>
<feature type="domain" description="2-C-methyl-D-erythritol 2,4-cyclodiphosphate synthase" evidence="15">
    <location>
        <begin position="223"/>
        <end position="375"/>
    </location>
</feature>
<comment type="similarity">
    <text evidence="6">Belongs to the IspF family.</text>
</comment>
<name>A0A3D9FDC7_9SPHN</name>
<dbReference type="AlphaFoldDB" id="A0A3D9FDC7"/>
<dbReference type="GO" id="GO:0019288">
    <property type="term" value="P:isopentenyl diphosphate biosynthetic process, methylerythritol 4-phosphate pathway"/>
    <property type="evidence" value="ECO:0007669"/>
    <property type="project" value="UniProtKB-UniRule"/>
</dbReference>
<dbReference type="HAMAP" id="MF_00107">
    <property type="entry name" value="IspF"/>
    <property type="match status" value="1"/>
</dbReference>
<dbReference type="InterPro" id="IPR020555">
    <property type="entry name" value="MECDP_synthase_CS"/>
</dbReference>
<dbReference type="CDD" id="cd02516">
    <property type="entry name" value="CDP-ME_synthetase"/>
    <property type="match status" value="1"/>
</dbReference>
<dbReference type="PANTHER" id="PTHR43181:SF1">
    <property type="entry name" value="2-C-METHYL-D-ERYTHRITOL 2,4-CYCLODIPHOSPHATE SYNTHASE, CHLOROPLASTIC"/>
    <property type="match status" value="1"/>
</dbReference>
<evidence type="ECO:0000313" key="16">
    <source>
        <dbReference type="EMBL" id="RED15572.1"/>
    </source>
</evidence>
<feature type="region of interest" description="2-C-methyl-D-erythritol 4-phosphate cytidylyltransferase" evidence="14">
    <location>
        <begin position="1"/>
        <end position="221"/>
    </location>
</feature>
<evidence type="ECO:0000256" key="14">
    <source>
        <dbReference type="HAMAP-Rule" id="MF_01520"/>
    </source>
</evidence>
<feature type="region of interest" description="2-C-methyl-D-erythritol 2,4-cyclodiphosphate synthase" evidence="14">
    <location>
        <begin position="223"/>
        <end position="380"/>
    </location>
</feature>
<organism evidence="16 17">
    <name type="scientific">Parasphingopyxis lamellibrachiae</name>
    <dbReference type="NCBI Taxonomy" id="680125"/>
    <lineage>
        <taxon>Bacteria</taxon>
        <taxon>Pseudomonadati</taxon>
        <taxon>Pseudomonadota</taxon>
        <taxon>Alphaproteobacteria</taxon>
        <taxon>Sphingomonadales</taxon>
        <taxon>Sphingomonadaceae</taxon>
        <taxon>Parasphingopyxis</taxon>
    </lineage>
</organism>
<dbReference type="Proteomes" id="UP000256310">
    <property type="component" value="Unassembled WGS sequence"/>
</dbReference>
<dbReference type="GO" id="GO:0008685">
    <property type="term" value="F:2-C-methyl-D-erythritol 2,4-cyclodiphosphate synthase activity"/>
    <property type="evidence" value="ECO:0007669"/>
    <property type="project" value="UniProtKB-UniRule"/>
</dbReference>
<evidence type="ECO:0000256" key="5">
    <source>
        <dbReference type="ARBA" id="ARBA00004787"/>
    </source>
</evidence>
<dbReference type="Pfam" id="PF01128">
    <property type="entry name" value="IspD"/>
    <property type="match status" value="1"/>
</dbReference>
<dbReference type="InterPro" id="IPR036571">
    <property type="entry name" value="MECDP_synthase_sf"/>
</dbReference>
<evidence type="ECO:0000256" key="12">
    <source>
        <dbReference type="ARBA" id="ARBA00023239"/>
    </source>
</evidence>
<feature type="binding site" evidence="14">
    <location>
        <position position="360"/>
    </location>
    <ligand>
        <name>4-CDP-2-C-methyl-D-erythritol 2-phosphate</name>
        <dbReference type="ChEBI" id="CHEBI:57919"/>
    </ligand>
</feature>
<feature type="binding site" evidence="14">
    <location>
        <position position="231"/>
    </location>
    <ligand>
        <name>a divalent metal cation</name>
        <dbReference type="ChEBI" id="CHEBI:60240"/>
    </ligand>
</feature>
<feature type="site" description="Transition state stabilizer" evidence="14">
    <location>
        <position position="354"/>
    </location>
</feature>
<dbReference type="UniPathway" id="UPA00056">
    <property type="reaction ID" value="UER00093"/>
</dbReference>
<dbReference type="HAMAP" id="MF_00108">
    <property type="entry name" value="IspD"/>
    <property type="match status" value="1"/>
</dbReference>
<keyword evidence="10 14" id="KW-0479">Metal-binding</keyword>
<dbReference type="InterPro" id="IPR026596">
    <property type="entry name" value="IspD/F"/>
</dbReference>
<feature type="binding site" evidence="14">
    <location>
        <begin position="255"/>
        <end position="256"/>
    </location>
    <ligand>
        <name>4-CDP-2-C-methyl-D-erythritol 2-phosphate</name>
        <dbReference type="ChEBI" id="CHEBI:57919"/>
    </ligand>
</feature>
<evidence type="ECO:0000256" key="13">
    <source>
        <dbReference type="ARBA" id="ARBA00023268"/>
    </source>
</evidence>
<dbReference type="GO" id="GO:0046872">
    <property type="term" value="F:metal ion binding"/>
    <property type="evidence" value="ECO:0007669"/>
    <property type="project" value="UniProtKB-KW"/>
</dbReference>
<feature type="binding site" evidence="14">
    <location>
        <position position="363"/>
    </location>
    <ligand>
        <name>4-CDP-2-C-methyl-D-erythritol 2-phosphate</name>
        <dbReference type="ChEBI" id="CHEBI:57919"/>
    </ligand>
</feature>
<dbReference type="InterPro" id="IPR001228">
    <property type="entry name" value="IspD"/>
</dbReference>
<feature type="site" description="Positions MEP for the nucleophilic attack" evidence="14">
    <location>
        <position position="207"/>
    </location>
</feature>
<dbReference type="InterPro" id="IPR018294">
    <property type="entry name" value="ISPD_synthase_CS"/>
</dbReference>
<dbReference type="NCBIfam" id="TIGR00453">
    <property type="entry name" value="ispD"/>
    <property type="match status" value="1"/>
</dbReference>
<dbReference type="SUPFAM" id="SSF69765">
    <property type="entry name" value="IpsF-like"/>
    <property type="match status" value="1"/>
</dbReference>
<comment type="similarity">
    <text evidence="7">Belongs to the IspD/TarI cytidylyltransferase family. IspD subfamily.</text>
</comment>
<feature type="site" description="Transition state stabilizer" evidence="14">
    <location>
        <position position="255"/>
    </location>
</feature>
<evidence type="ECO:0000313" key="17">
    <source>
        <dbReference type="Proteomes" id="UP000256310"/>
    </source>
</evidence>
<feature type="site" description="Positions MEP for the nucleophilic attack" evidence="14">
    <location>
        <position position="152"/>
    </location>
</feature>
<feature type="binding site" evidence="14">
    <location>
        <position position="229"/>
    </location>
    <ligand>
        <name>a divalent metal cation</name>
        <dbReference type="ChEBI" id="CHEBI:60240"/>
    </ligand>
</feature>
<evidence type="ECO:0000256" key="3">
    <source>
        <dbReference type="ARBA" id="ARBA00001968"/>
    </source>
</evidence>
<dbReference type="PANTHER" id="PTHR43181">
    <property type="entry name" value="2-C-METHYL-D-ERYTHRITOL 2,4-CYCLODIPHOSPHATE SYNTHASE, CHLOROPLASTIC"/>
    <property type="match status" value="1"/>
</dbReference>
<dbReference type="Pfam" id="PF02542">
    <property type="entry name" value="YgbB"/>
    <property type="match status" value="1"/>
</dbReference>
<evidence type="ECO:0000259" key="15">
    <source>
        <dbReference type="Pfam" id="PF02542"/>
    </source>
</evidence>
<keyword evidence="13 14" id="KW-0511">Multifunctional enzyme</keyword>
<dbReference type="HAMAP" id="MF_01520">
    <property type="entry name" value="IspDF"/>
    <property type="match status" value="1"/>
</dbReference>
<evidence type="ECO:0000256" key="4">
    <source>
        <dbReference type="ARBA" id="ARBA00004709"/>
    </source>
</evidence>
<reference evidence="16 17" key="1">
    <citation type="submission" date="2018-07" db="EMBL/GenBank/DDBJ databases">
        <title>Genomic Encyclopedia of Type Strains, Phase IV (KMG-IV): sequencing the most valuable type-strain genomes for metagenomic binning, comparative biology and taxonomic classification.</title>
        <authorList>
            <person name="Goeker M."/>
        </authorList>
    </citation>
    <scope>NUCLEOTIDE SEQUENCE [LARGE SCALE GENOMIC DNA]</scope>
    <source>
        <strain evidence="16 17">DSM 26725</strain>
    </source>
</reference>
<evidence type="ECO:0000256" key="2">
    <source>
        <dbReference type="ARBA" id="ARBA00001282"/>
    </source>
</evidence>
<dbReference type="OrthoDB" id="9804336at2"/>
<comment type="pathway">
    <text evidence="4 14">Isoprenoid biosynthesis; isopentenyl diphosphate biosynthesis via DXP pathway; isopentenyl diphosphate from 1-deoxy-D-xylulose 5-phosphate: step 4/6.</text>
</comment>
<comment type="cofactor">
    <cofactor evidence="3 14">
        <name>a divalent metal cation</name>
        <dbReference type="ChEBI" id="CHEBI:60240"/>
    </cofactor>
</comment>
<evidence type="ECO:0000256" key="10">
    <source>
        <dbReference type="ARBA" id="ARBA00022723"/>
    </source>
</evidence>
<feature type="site" description="Transition state stabilizer" evidence="14">
    <location>
        <position position="26"/>
    </location>
</feature>
<dbReference type="PROSITE" id="PS01350">
    <property type="entry name" value="ISPF"/>
    <property type="match status" value="1"/>
</dbReference>
<dbReference type="InterPro" id="IPR003526">
    <property type="entry name" value="MECDP_synthase"/>
</dbReference>
<comment type="function">
    <text evidence="14">Bifunctional enzyme that catalyzes the formation of 4-diphosphocytidyl-2-C-methyl-D-erythritol from CTP and 2-C-methyl-D-erythritol 4-phosphate (MEP) (IspD), and catalyzes the conversion of 4-diphosphocytidyl-2-C-methyl-D-erythritol 2-phosphate (CDP-ME2P) to 2-C-methyl-D-erythritol 2,4-cyclodiphosphate (ME-CPP) with a corresponding release of cytidine 5-monophosphate (CMP) (IspF).</text>
</comment>
<comment type="similarity">
    <text evidence="14">In the C-terminal section; belongs to the IspF family.</text>
</comment>
<feature type="binding site" evidence="14">
    <location>
        <begin position="229"/>
        <end position="231"/>
    </location>
    <ligand>
        <name>4-CDP-2-C-methyl-D-erythritol 2-phosphate</name>
        <dbReference type="ChEBI" id="CHEBI:57919"/>
    </ligand>
</feature>
<feature type="site" description="Transition state stabilizer" evidence="14">
    <location>
        <position position="19"/>
    </location>
</feature>
<dbReference type="NCBIfam" id="TIGR00151">
    <property type="entry name" value="ispF"/>
    <property type="match status" value="1"/>
</dbReference>
<dbReference type="NCBIfam" id="NF006899">
    <property type="entry name" value="PRK09382.1"/>
    <property type="match status" value="1"/>
</dbReference>
<feature type="binding site" evidence="14">
    <location>
        <begin position="353"/>
        <end position="356"/>
    </location>
    <ligand>
        <name>4-CDP-2-C-methyl-D-erythritol 2-phosphate</name>
        <dbReference type="ChEBI" id="CHEBI:57919"/>
    </ligand>
</feature>
<evidence type="ECO:0000256" key="1">
    <source>
        <dbReference type="ARBA" id="ARBA00000200"/>
    </source>
</evidence>
<dbReference type="Gene3D" id="3.30.1330.50">
    <property type="entry name" value="2-C-methyl-D-erythritol 2,4-cyclodiphosphate synthase"/>
    <property type="match status" value="1"/>
</dbReference>
<dbReference type="InterPro" id="IPR034683">
    <property type="entry name" value="IspD/TarI"/>
</dbReference>
<dbReference type="GO" id="GO:0016114">
    <property type="term" value="P:terpenoid biosynthetic process"/>
    <property type="evidence" value="ECO:0007669"/>
    <property type="project" value="InterPro"/>
</dbReference>
<evidence type="ECO:0000256" key="7">
    <source>
        <dbReference type="ARBA" id="ARBA00009789"/>
    </source>
</evidence>
<feature type="binding site" evidence="14">
    <location>
        <begin position="277"/>
        <end position="279"/>
    </location>
    <ligand>
        <name>4-CDP-2-C-methyl-D-erythritol 2-phosphate</name>
        <dbReference type="ChEBI" id="CHEBI:57919"/>
    </ligand>
</feature>
<dbReference type="FunFam" id="3.90.550.10:FF:000003">
    <property type="entry name" value="2-C-methyl-D-erythritol 4-phosphate cytidylyltransferase"/>
    <property type="match status" value="1"/>
</dbReference>
<comment type="caution">
    <text evidence="16">The sequence shown here is derived from an EMBL/GenBank/DDBJ whole genome shotgun (WGS) entry which is preliminary data.</text>
</comment>
<dbReference type="EC" id="4.6.1.12" evidence="14"/>
<dbReference type="GO" id="GO:0050518">
    <property type="term" value="F:2-C-methyl-D-erythritol 4-phosphate cytidylyltransferase activity"/>
    <property type="evidence" value="ECO:0007669"/>
    <property type="project" value="UniProtKB-UniRule"/>
</dbReference>
<accession>A0A3D9FDC7</accession>
<keyword evidence="12 14" id="KW-0456">Lyase</keyword>
<comment type="catalytic activity">
    <reaction evidence="2 14">
        <text>2-C-methyl-D-erythritol 4-phosphate + CTP + H(+) = 4-CDP-2-C-methyl-D-erythritol + diphosphate</text>
        <dbReference type="Rhea" id="RHEA:13429"/>
        <dbReference type="ChEBI" id="CHEBI:15378"/>
        <dbReference type="ChEBI" id="CHEBI:33019"/>
        <dbReference type="ChEBI" id="CHEBI:37563"/>
        <dbReference type="ChEBI" id="CHEBI:57823"/>
        <dbReference type="ChEBI" id="CHEBI:58262"/>
        <dbReference type="EC" id="2.7.7.60"/>
    </reaction>
</comment>
<feature type="binding site" evidence="14">
    <location>
        <position position="263"/>
    </location>
    <ligand>
        <name>a divalent metal cation</name>
        <dbReference type="ChEBI" id="CHEBI:60240"/>
    </ligand>
</feature>
<keyword evidence="8 14" id="KW-0808">Transferase</keyword>
<evidence type="ECO:0000256" key="11">
    <source>
        <dbReference type="ARBA" id="ARBA00023229"/>
    </source>
</evidence>
<evidence type="ECO:0000256" key="6">
    <source>
        <dbReference type="ARBA" id="ARBA00008480"/>
    </source>
</evidence>
<comment type="caution">
    <text evidence="14">Lacks conserved residue(s) required for the propagation of feature annotation.</text>
</comment>
<gene>
    <name evidence="14" type="primary">ispDF</name>
    <name evidence="16" type="ORF">DFR46_0569</name>
</gene>
<dbReference type="Gene3D" id="3.90.550.10">
    <property type="entry name" value="Spore Coat Polysaccharide Biosynthesis Protein SpsA, Chain A"/>
    <property type="match status" value="1"/>
</dbReference>
<comment type="similarity">
    <text evidence="14">In the N-terminal section; belongs to the IspD/TarI cytidylyltransferase family. IspD subfamily.</text>
</comment>
<dbReference type="EMBL" id="QRDP01000004">
    <property type="protein sequence ID" value="RED15572.1"/>
    <property type="molecule type" value="Genomic_DNA"/>
</dbReference>
<comment type="catalytic activity">
    <reaction evidence="1 14">
        <text>4-CDP-2-C-methyl-D-erythritol 2-phosphate = 2-C-methyl-D-erythritol 2,4-cyclic diphosphate + CMP</text>
        <dbReference type="Rhea" id="RHEA:23864"/>
        <dbReference type="ChEBI" id="CHEBI:57919"/>
        <dbReference type="ChEBI" id="CHEBI:58483"/>
        <dbReference type="ChEBI" id="CHEBI:60377"/>
        <dbReference type="EC" id="4.6.1.12"/>
    </reaction>
</comment>
<keyword evidence="17" id="KW-1185">Reference proteome</keyword>
<dbReference type="InterPro" id="IPR029044">
    <property type="entry name" value="Nucleotide-diphossugar_trans"/>
</dbReference>
<keyword evidence="9 14" id="KW-0548">Nucleotidyltransferase</keyword>
<keyword evidence="11 14" id="KW-0414">Isoprene biosynthesis</keyword>
<evidence type="ECO:0000256" key="8">
    <source>
        <dbReference type="ARBA" id="ARBA00022679"/>
    </source>
</evidence>
<proteinExistence type="inferred from homology"/>